<evidence type="ECO:0000256" key="9">
    <source>
        <dbReference type="SAM" id="SignalP"/>
    </source>
</evidence>
<dbReference type="CDD" id="cd00433">
    <property type="entry name" value="Peptidase_M17"/>
    <property type="match status" value="1"/>
</dbReference>
<keyword evidence="8" id="KW-0479">Metal-binding</keyword>
<feature type="chain" id="PRO_5028839769" description="Probable cytosol aminopeptidase" evidence="9">
    <location>
        <begin position="23"/>
        <end position="525"/>
    </location>
</feature>
<comment type="cofactor">
    <cofactor evidence="8">
        <name>Mn(2+)</name>
        <dbReference type="ChEBI" id="CHEBI:29035"/>
    </cofactor>
    <text evidence="8">Binds 2 manganese ions per subunit.</text>
</comment>
<evidence type="ECO:0000256" key="5">
    <source>
        <dbReference type="ARBA" id="ARBA00022670"/>
    </source>
</evidence>
<dbReference type="PANTHER" id="PTHR11963:SF23">
    <property type="entry name" value="CYTOSOL AMINOPEPTIDASE"/>
    <property type="match status" value="1"/>
</dbReference>
<feature type="domain" description="Cytosol aminopeptidase" evidence="10">
    <location>
        <begin position="361"/>
        <end position="368"/>
    </location>
</feature>
<feature type="binding site" evidence="8">
    <location>
        <position position="365"/>
    </location>
    <ligand>
        <name>Mn(2+)</name>
        <dbReference type="ChEBI" id="CHEBI:29035"/>
        <label>2</label>
    </ligand>
</feature>
<evidence type="ECO:0000256" key="2">
    <source>
        <dbReference type="ARBA" id="ARBA00000967"/>
    </source>
</evidence>
<feature type="active site" evidence="8">
    <location>
        <position position="293"/>
    </location>
</feature>
<dbReference type="SUPFAM" id="SSF53187">
    <property type="entry name" value="Zn-dependent exopeptidases"/>
    <property type="match status" value="1"/>
</dbReference>
<comment type="similarity">
    <text evidence="3 8">Belongs to the peptidase M17 family.</text>
</comment>
<protein>
    <recommendedName>
        <fullName evidence="8">Probable cytosol aminopeptidase</fullName>
        <ecNumber evidence="8">3.4.11.1</ecNumber>
    </recommendedName>
    <alternativeName>
        <fullName evidence="8">Leucine aminopeptidase</fullName>
        <shortName evidence="8">LAP</shortName>
        <ecNumber evidence="8">3.4.11.10</ecNumber>
    </alternativeName>
    <alternativeName>
        <fullName evidence="8">Leucyl aminopeptidase</fullName>
    </alternativeName>
</protein>
<dbReference type="InterPro" id="IPR000819">
    <property type="entry name" value="Peptidase_M17_C"/>
</dbReference>
<organism evidence="11 12">
    <name type="scientific">Sphingomonas lutea</name>
    <dbReference type="NCBI Taxonomy" id="1045317"/>
    <lineage>
        <taxon>Bacteria</taxon>
        <taxon>Pseudomonadati</taxon>
        <taxon>Pseudomonadota</taxon>
        <taxon>Alphaproteobacteria</taxon>
        <taxon>Sphingomonadales</taxon>
        <taxon>Sphingomonadaceae</taxon>
        <taxon>Sphingomonas</taxon>
    </lineage>
</organism>
<evidence type="ECO:0000256" key="6">
    <source>
        <dbReference type="ARBA" id="ARBA00022801"/>
    </source>
</evidence>
<dbReference type="InterPro" id="IPR023042">
    <property type="entry name" value="Peptidase_M17_leu_NH2_pept"/>
</dbReference>
<keyword evidence="8" id="KW-0963">Cytoplasm</keyword>
<gene>
    <name evidence="8" type="primary">pepA</name>
    <name evidence="11" type="ORF">H9L13_04935</name>
</gene>
<reference evidence="11 12" key="1">
    <citation type="submission" date="2020-08" db="EMBL/GenBank/DDBJ databases">
        <title>Genome sequence of Sphingomonas lutea KCTC 23642T.</title>
        <authorList>
            <person name="Hyun D.-W."/>
            <person name="Bae J.-W."/>
        </authorList>
    </citation>
    <scope>NUCLEOTIDE SEQUENCE [LARGE SCALE GENOMIC DNA]</scope>
    <source>
        <strain evidence="11 12">KCTC 23642</strain>
    </source>
</reference>
<keyword evidence="7 8" id="KW-0464">Manganese</keyword>
<feature type="binding site" evidence="8">
    <location>
        <position position="281"/>
    </location>
    <ligand>
        <name>Mn(2+)</name>
        <dbReference type="ChEBI" id="CHEBI:29035"/>
        <label>2</label>
    </ligand>
</feature>
<evidence type="ECO:0000256" key="1">
    <source>
        <dbReference type="ARBA" id="ARBA00000135"/>
    </source>
</evidence>
<dbReference type="Gene3D" id="3.40.630.10">
    <property type="entry name" value="Zn peptidases"/>
    <property type="match status" value="1"/>
</dbReference>
<feature type="binding site" evidence="8">
    <location>
        <position position="286"/>
    </location>
    <ligand>
        <name>Mn(2+)</name>
        <dbReference type="ChEBI" id="CHEBI:29035"/>
        <label>2</label>
    </ligand>
</feature>
<feature type="binding site" evidence="8">
    <location>
        <position position="363"/>
    </location>
    <ligand>
        <name>Mn(2+)</name>
        <dbReference type="ChEBI" id="CHEBI:29035"/>
        <label>1</label>
    </ligand>
</feature>
<feature type="binding site" evidence="8">
    <location>
        <position position="286"/>
    </location>
    <ligand>
        <name>Mn(2+)</name>
        <dbReference type="ChEBI" id="CHEBI:29035"/>
        <label>1</label>
    </ligand>
</feature>
<dbReference type="GO" id="GO:0070006">
    <property type="term" value="F:metalloaminopeptidase activity"/>
    <property type="evidence" value="ECO:0007669"/>
    <property type="project" value="InterPro"/>
</dbReference>
<dbReference type="Pfam" id="PF00883">
    <property type="entry name" value="Peptidase_M17"/>
    <property type="match status" value="1"/>
</dbReference>
<name>A0A7G9SK48_9SPHN</name>
<dbReference type="PRINTS" id="PR00481">
    <property type="entry name" value="LAMNOPPTDASE"/>
</dbReference>
<comment type="catalytic activity">
    <reaction evidence="1 8">
        <text>Release of an N-terminal amino acid, Xaa-|-Yaa-, in which Xaa is preferably Leu, but may be other amino acids including Pro although not Arg or Lys, and Yaa may be Pro. Amino acid amides and methyl esters are also readily hydrolyzed, but rates on arylamides are exceedingly low.</text>
        <dbReference type="EC" id="3.4.11.1"/>
    </reaction>
</comment>
<keyword evidence="6 8" id="KW-0378">Hydrolase</keyword>
<dbReference type="RefSeq" id="WP_187539540.1">
    <property type="nucleotide sequence ID" value="NZ_BAABJT010000001.1"/>
</dbReference>
<dbReference type="HAMAP" id="MF_00181">
    <property type="entry name" value="Cytosol_peptidase_M17"/>
    <property type="match status" value="1"/>
</dbReference>
<dbReference type="PROSITE" id="PS00631">
    <property type="entry name" value="CYTOSOL_AP"/>
    <property type="match status" value="1"/>
</dbReference>
<dbReference type="InterPro" id="IPR011356">
    <property type="entry name" value="Leucine_aapep/pepB"/>
</dbReference>
<feature type="binding site" evidence="8">
    <location>
        <position position="365"/>
    </location>
    <ligand>
        <name>Mn(2+)</name>
        <dbReference type="ChEBI" id="CHEBI:29035"/>
        <label>1</label>
    </ligand>
</feature>
<dbReference type="Gene3D" id="3.40.220.10">
    <property type="entry name" value="Leucine Aminopeptidase, subunit E, domain 1"/>
    <property type="match status" value="1"/>
</dbReference>
<dbReference type="GO" id="GO:0030145">
    <property type="term" value="F:manganese ion binding"/>
    <property type="evidence" value="ECO:0007669"/>
    <property type="project" value="UniProtKB-UniRule"/>
</dbReference>
<dbReference type="AlphaFoldDB" id="A0A7G9SK48"/>
<dbReference type="NCBIfam" id="NF002077">
    <property type="entry name" value="PRK00913.2-4"/>
    <property type="match status" value="1"/>
</dbReference>
<evidence type="ECO:0000256" key="7">
    <source>
        <dbReference type="ARBA" id="ARBA00023211"/>
    </source>
</evidence>
<keyword evidence="5 8" id="KW-0645">Protease</keyword>
<evidence type="ECO:0000313" key="12">
    <source>
        <dbReference type="Proteomes" id="UP000515971"/>
    </source>
</evidence>
<evidence type="ECO:0000256" key="4">
    <source>
        <dbReference type="ARBA" id="ARBA00022438"/>
    </source>
</evidence>
<dbReference type="EC" id="3.4.11.10" evidence="8"/>
<dbReference type="EC" id="3.4.11.1" evidence="8"/>
<dbReference type="GO" id="GO:0006508">
    <property type="term" value="P:proteolysis"/>
    <property type="evidence" value="ECO:0007669"/>
    <property type="project" value="UniProtKB-KW"/>
</dbReference>
<dbReference type="Proteomes" id="UP000515971">
    <property type="component" value="Chromosome"/>
</dbReference>
<dbReference type="Pfam" id="PF02789">
    <property type="entry name" value="Peptidase_M17_N"/>
    <property type="match status" value="1"/>
</dbReference>
<dbReference type="KEGG" id="slut:H9L13_04935"/>
<comment type="subcellular location">
    <subcellularLocation>
        <location evidence="8">Cytoplasm</location>
    </subcellularLocation>
</comment>
<dbReference type="EMBL" id="CP060718">
    <property type="protein sequence ID" value="QNN68223.1"/>
    <property type="molecule type" value="Genomic_DNA"/>
</dbReference>
<comment type="catalytic activity">
    <reaction evidence="2 8">
        <text>Release of an N-terminal amino acid, preferentially leucine, but not glutamic or aspartic acids.</text>
        <dbReference type="EC" id="3.4.11.10"/>
    </reaction>
</comment>
<accession>A0A7G9SK48</accession>
<evidence type="ECO:0000259" key="10">
    <source>
        <dbReference type="PROSITE" id="PS00631"/>
    </source>
</evidence>
<evidence type="ECO:0000256" key="8">
    <source>
        <dbReference type="HAMAP-Rule" id="MF_00181"/>
    </source>
</evidence>
<keyword evidence="12" id="KW-1185">Reference proteome</keyword>
<evidence type="ECO:0000313" key="11">
    <source>
        <dbReference type="EMBL" id="QNN68223.1"/>
    </source>
</evidence>
<feature type="binding site" evidence="8">
    <location>
        <position position="304"/>
    </location>
    <ligand>
        <name>Mn(2+)</name>
        <dbReference type="ChEBI" id="CHEBI:29035"/>
        <label>2</label>
    </ligand>
</feature>
<feature type="signal peptide" evidence="9">
    <location>
        <begin position="1"/>
        <end position="22"/>
    </location>
</feature>
<dbReference type="InterPro" id="IPR008283">
    <property type="entry name" value="Peptidase_M17_N"/>
</dbReference>
<dbReference type="GO" id="GO:0005737">
    <property type="term" value="C:cytoplasm"/>
    <property type="evidence" value="ECO:0007669"/>
    <property type="project" value="UniProtKB-SubCell"/>
</dbReference>
<evidence type="ECO:0000256" key="3">
    <source>
        <dbReference type="ARBA" id="ARBA00009528"/>
    </source>
</evidence>
<dbReference type="PANTHER" id="PTHR11963">
    <property type="entry name" value="LEUCINE AMINOPEPTIDASE-RELATED"/>
    <property type="match status" value="1"/>
</dbReference>
<comment type="function">
    <text evidence="8">Presumably involved in the processing and regular turnover of intracellular proteins. Catalyzes the removal of unsubstituted N-terminal amino acids from various peptides.</text>
</comment>
<sequence>MRLMFAAALLACSLSLPSGAWAERPFAFVGSVPAQGAALVLPMQSKGDVARLAQAVDAPTLAAVDRALTADKFEFTEGSTLVLRGIGPWSRVVVIGAGTAPATSKTLQDIGGIAAQQTNDVDGPVTVIANHLPAVNRATAASDIAVGARLGGYSFDKYKYADPAKPKPAGQNAPMNIVAAPGSEAAFASSGRALVDGVLFSRDLIREPANVIFPQSFVERTRAAFRGVPNVTIEVFDEAQMQRSGMGSILSVGKGSARPPRMLLVRYRGASGAPLVALAGKGITFDSGGISLKPGNGMWAMKGDMAGAAGVVGTVLSLAKSRAPVDVVAIAALAENMPGGSATRPGDVVRAYNGKSIEILNTDAEGRLVLADAVSYAERNLRPAVIVDVATLTGAVSTALGDEYAGLFTRNDALAAQLTAAGAATGEELWRLPLHPNYAKDMKSDIADIKNVVEGGAPGAGFGAHFIGYFVETTPWAHLDIAGVDSRGSSLPTVPEGLSGFGVRLLDRFVRDYRPVAAPSATMDK</sequence>
<dbReference type="InterPro" id="IPR043472">
    <property type="entry name" value="Macro_dom-like"/>
</dbReference>
<keyword evidence="4 8" id="KW-0031">Aminopeptidase</keyword>
<feature type="active site" evidence="8">
    <location>
        <position position="367"/>
    </location>
</feature>
<dbReference type="SUPFAM" id="SSF52949">
    <property type="entry name" value="Macro domain-like"/>
    <property type="match status" value="1"/>
</dbReference>
<proteinExistence type="inferred from homology"/>
<keyword evidence="9" id="KW-0732">Signal</keyword>